<dbReference type="KEGG" id="haa:A5892_16575"/>
<evidence type="ECO:0000313" key="2">
    <source>
        <dbReference type="Proteomes" id="UP000077875"/>
    </source>
</evidence>
<name>A0A172YIC3_9GAMM</name>
<dbReference type="AlphaFoldDB" id="A0A172YIC3"/>
<reference evidence="1 2" key="1">
    <citation type="submission" date="2016-04" db="EMBL/GenBank/DDBJ databases">
        <title>Complete Genome Sequence of Halotalea alkalilenta IHB B 13600.</title>
        <authorList>
            <person name="Swarnkar M.K."/>
            <person name="Sharma A."/>
            <person name="Kaushal K."/>
            <person name="Soni R."/>
            <person name="Rana S."/>
            <person name="Singh A.K."/>
            <person name="Gulati A."/>
        </authorList>
    </citation>
    <scope>NUCLEOTIDE SEQUENCE [LARGE SCALE GENOMIC DNA]</scope>
    <source>
        <strain evidence="1 2">IHB B 13600</strain>
    </source>
</reference>
<dbReference type="Proteomes" id="UP000077875">
    <property type="component" value="Chromosome"/>
</dbReference>
<accession>A0A172YIC3</accession>
<keyword evidence="2" id="KW-1185">Reference proteome</keyword>
<gene>
    <name evidence="1" type="ORF">A5892_16575</name>
</gene>
<proteinExistence type="predicted"/>
<protein>
    <submittedName>
        <fullName evidence="1">Uncharacterized protein</fullName>
    </submittedName>
</protein>
<evidence type="ECO:0000313" key="1">
    <source>
        <dbReference type="EMBL" id="ANF58882.1"/>
    </source>
</evidence>
<sequence length="112" mass="12195">MGALLLVVSVPLAAQGLTPTAYVQALIAPLSVAADLGRNCRAAISSGGDAAVCERFRRSVRHLSSEQQQIERHSPRPVDTSSVAPELMARFDELSRELQDDVNYLRAYEQSQ</sequence>
<organism evidence="1 2">
    <name type="scientific">Halotalea alkalilenta</name>
    <dbReference type="NCBI Taxonomy" id="376489"/>
    <lineage>
        <taxon>Bacteria</taxon>
        <taxon>Pseudomonadati</taxon>
        <taxon>Pseudomonadota</taxon>
        <taxon>Gammaproteobacteria</taxon>
        <taxon>Oceanospirillales</taxon>
        <taxon>Halomonadaceae</taxon>
        <taxon>Halotalea</taxon>
    </lineage>
</organism>
<dbReference type="EMBL" id="CP015243">
    <property type="protein sequence ID" value="ANF58882.1"/>
    <property type="molecule type" value="Genomic_DNA"/>
</dbReference>